<dbReference type="Proteomes" id="UP000288024">
    <property type="component" value="Unassembled WGS sequence"/>
</dbReference>
<reference evidence="1 2" key="1">
    <citation type="submission" date="2019-01" db="EMBL/GenBank/DDBJ databases">
        <title>Bacillus sp. M5HDSG1-1, whole genome shotgun sequence.</title>
        <authorList>
            <person name="Tuo L."/>
        </authorList>
    </citation>
    <scope>NUCLEOTIDE SEQUENCE [LARGE SCALE GENOMIC DNA]</scope>
    <source>
        <strain evidence="1 2">M5HDSG1-1</strain>
    </source>
</reference>
<dbReference type="AlphaFoldDB" id="A0A3S2UCU0"/>
<protein>
    <submittedName>
        <fullName evidence="1">Spore coat protein</fullName>
    </submittedName>
</protein>
<dbReference type="InterPro" id="IPR012347">
    <property type="entry name" value="Ferritin-like"/>
</dbReference>
<comment type="caution">
    <text evidence="1">The sequence shown here is derived from an EMBL/GenBank/DDBJ whole genome shotgun (WGS) entry which is preliminary data.</text>
</comment>
<organism evidence="1 2">
    <name type="scientific">Niallia taxi</name>
    <dbReference type="NCBI Taxonomy" id="2499688"/>
    <lineage>
        <taxon>Bacteria</taxon>
        <taxon>Bacillati</taxon>
        <taxon>Bacillota</taxon>
        <taxon>Bacilli</taxon>
        <taxon>Bacillales</taxon>
        <taxon>Bacillaceae</taxon>
        <taxon>Niallia</taxon>
    </lineage>
</organism>
<gene>
    <name evidence="1" type="ORF">EM808_03295</name>
</gene>
<proteinExistence type="predicted"/>
<accession>A0A3S2UCU0</accession>
<dbReference type="InterPro" id="IPR012851">
    <property type="entry name" value="Spore_coat_CotF-like"/>
</dbReference>
<name>A0A3S2UCU0_9BACI</name>
<dbReference type="Gene3D" id="1.20.1260.10">
    <property type="match status" value="1"/>
</dbReference>
<keyword evidence="2" id="KW-1185">Reference proteome</keyword>
<dbReference type="Pfam" id="PF07875">
    <property type="entry name" value="Coat_F"/>
    <property type="match status" value="1"/>
</dbReference>
<dbReference type="EMBL" id="RZTZ01000001">
    <property type="protein sequence ID" value="RVT67518.1"/>
    <property type="molecule type" value="Genomic_DNA"/>
</dbReference>
<evidence type="ECO:0000313" key="1">
    <source>
        <dbReference type="EMBL" id="RVT67518.1"/>
    </source>
</evidence>
<evidence type="ECO:0000313" key="2">
    <source>
        <dbReference type="Proteomes" id="UP000288024"/>
    </source>
</evidence>
<keyword evidence="1" id="KW-0167">Capsid protein</keyword>
<keyword evidence="1" id="KW-0946">Virion</keyword>
<sequence>MNEMPNNIEGRGLTDKEMLQLCLELEKGRCHSISTVILETSHQGLRDIYEQAFANASSNQYELFTIMNEKGWYKTEKASIEQISNVQELMQNNLHPDDTFK</sequence>